<proteinExistence type="predicted"/>
<sequence>MVRALIKSSLLVLASLGLVVITQKLSGWTFLSNNPEAISTFLSSLAQFAAIPVTIAFGVIVLIIQQQATAYTGRAGALVVNSPGFMFVVALLFEVPALCIFLLGWLDLSGQTASRSTQEWAAGTVGPVILTFMALARFAAVWFARISPAEFSGFVFSRAVEGVKRGDRNTVSLAVRGLGESLNNLALSTDYTSLHLSMNHLSYFLQWYVREQKSRLKERKPGFFEYQFPQKRTDSVWVEREVCTFVRDATDSLLGRLGPAESIYYLVDGLRPFGGAAIEAGDMEALEVLADTFVEMGTTERTFGVSINFNTRPLERSAEGALWARESDHKEAEKLLASVFFILFTYLNYNVRRLQPRVFTSSLHETEAKKLKEAGIDFSEAAEESRKRFEGYWIIRFPDPDYELANALKKIERL</sequence>
<evidence type="ECO:0000313" key="2">
    <source>
        <dbReference type="EMBL" id="TCJ20725.1"/>
    </source>
</evidence>
<protein>
    <submittedName>
        <fullName evidence="2">Uncharacterized protein</fullName>
    </submittedName>
</protein>
<feature type="transmembrane region" description="Helical" evidence="1">
    <location>
        <begin position="37"/>
        <end position="64"/>
    </location>
</feature>
<organism evidence="2 3">
    <name type="scientific">Rubrobacter taiwanensis</name>
    <dbReference type="NCBI Taxonomy" id="185139"/>
    <lineage>
        <taxon>Bacteria</taxon>
        <taxon>Bacillati</taxon>
        <taxon>Actinomycetota</taxon>
        <taxon>Rubrobacteria</taxon>
        <taxon>Rubrobacterales</taxon>
        <taxon>Rubrobacteraceae</taxon>
        <taxon>Rubrobacter</taxon>
    </lineage>
</organism>
<evidence type="ECO:0000256" key="1">
    <source>
        <dbReference type="SAM" id="Phobius"/>
    </source>
</evidence>
<name>A0A4R1BTW1_9ACTN</name>
<feature type="transmembrane region" description="Helical" evidence="1">
    <location>
        <begin position="85"/>
        <end position="105"/>
    </location>
</feature>
<keyword evidence="1" id="KW-0472">Membrane</keyword>
<dbReference type="OrthoDB" id="6623990at2"/>
<dbReference type="RefSeq" id="WP_132687150.1">
    <property type="nucleotide sequence ID" value="NZ_SKBU01000001.1"/>
</dbReference>
<comment type="caution">
    <text evidence="2">The sequence shown here is derived from an EMBL/GenBank/DDBJ whole genome shotgun (WGS) entry which is preliminary data.</text>
</comment>
<keyword evidence="3" id="KW-1185">Reference proteome</keyword>
<dbReference type="Proteomes" id="UP000295244">
    <property type="component" value="Unassembled WGS sequence"/>
</dbReference>
<keyword evidence="1" id="KW-1133">Transmembrane helix</keyword>
<feature type="transmembrane region" description="Helical" evidence="1">
    <location>
        <begin position="125"/>
        <end position="144"/>
    </location>
</feature>
<dbReference type="AlphaFoldDB" id="A0A4R1BTW1"/>
<gene>
    <name evidence="2" type="ORF">E0L93_00390</name>
</gene>
<keyword evidence="1" id="KW-0812">Transmembrane</keyword>
<reference evidence="2 3" key="1">
    <citation type="submission" date="2019-03" db="EMBL/GenBank/DDBJ databases">
        <title>Whole genome sequence of a novel Rubrobacter taiwanensis strain, isolated from Yellowstone National Park.</title>
        <authorList>
            <person name="Freed S."/>
            <person name="Ramaley R.F."/>
            <person name="Kyndt J.A."/>
        </authorList>
    </citation>
    <scope>NUCLEOTIDE SEQUENCE [LARGE SCALE GENOMIC DNA]</scope>
    <source>
        <strain evidence="2 3">Yellowstone</strain>
    </source>
</reference>
<accession>A0A4R1BTW1</accession>
<dbReference type="EMBL" id="SKBU01000001">
    <property type="protein sequence ID" value="TCJ20725.1"/>
    <property type="molecule type" value="Genomic_DNA"/>
</dbReference>
<evidence type="ECO:0000313" key="3">
    <source>
        <dbReference type="Proteomes" id="UP000295244"/>
    </source>
</evidence>